<sequence length="64" mass="6980">MQTVAMDAGIAECGIDPGPMSAARAHRAMQIHLDCSVDICRVRRRARSTLVQDGSMVLDPRADR</sequence>
<comment type="caution">
    <text evidence="1">The sequence shown here is derived from an EMBL/GenBank/DDBJ whole genome shotgun (WGS) entry which is preliminary data.</text>
</comment>
<name>A0A511M4Y7_9NOCA</name>
<gene>
    <name evidence="1" type="ORF">NN4_02330</name>
</gene>
<protein>
    <submittedName>
        <fullName evidence="1">Uncharacterized protein</fullName>
    </submittedName>
</protein>
<reference evidence="1 2" key="1">
    <citation type="submission" date="2019-07" db="EMBL/GenBank/DDBJ databases">
        <title>Whole genome shotgun sequence of Nocardia ninae NBRC 108245.</title>
        <authorList>
            <person name="Hosoyama A."/>
            <person name="Uohara A."/>
            <person name="Ohji S."/>
            <person name="Ichikawa N."/>
        </authorList>
    </citation>
    <scope>NUCLEOTIDE SEQUENCE [LARGE SCALE GENOMIC DNA]</scope>
    <source>
        <strain evidence="1 2">NBRC 108245</strain>
    </source>
</reference>
<dbReference type="Proteomes" id="UP000321424">
    <property type="component" value="Unassembled WGS sequence"/>
</dbReference>
<dbReference type="RefSeq" id="WP_147128043.1">
    <property type="nucleotide sequence ID" value="NZ_BJXA01000001.1"/>
</dbReference>
<evidence type="ECO:0000313" key="1">
    <source>
        <dbReference type="EMBL" id="GEM35714.1"/>
    </source>
</evidence>
<dbReference type="AlphaFoldDB" id="A0A511M4Y7"/>
<accession>A0A511M4Y7</accession>
<evidence type="ECO:0000313" key="2">
    <source>
        <dbReference type="Proteomes" id="UP000321424"/>
    </source>
</evidence>
<organism evidence="1 2">
    <name type="scientific">Nocardia ninae NBRC 108245</name>
    <dbReference type="NCBI Taxonomy" id="1210091"/>
    <lineage>
        <taxon>Bacteria</taxon>
        <taxon>Bacillati</taxon>
        <taxon>Actinomycetota</taxon>
        <taxon>Actinomycetes</taxon>
        <taxon>Mycobacteriales</taxon>
        <taxon>Nocardiaceae</taxon>
        <taxon>Nocardia</taxon>
    </lineage>
</organism>
<dbReference type="EMBL" id="BJXA01000001">
    <property type="protein sequence ID" value="GEM35714.1"/>
    <property type="molecule type" value="Genomic_DNA"/>
</dbReference>
<dbReference type="OrthoDB" id="4559466at2"/>
<proteinExistence type="predicted"/>
<keyword evidence="2" id="KW-1185">Reference proteome</keyword>